<keyword evidence="1" id="KW-0732">Signal</keyword>
<keyword evidence="3" id="KW-1185">Reference proteome</keyword>
<feature type="signal peptide" evidence="1">
    <location>
        <begin position="1"/>
        <end position="24"/>
    </location>
</feature>
<gene>
    <name evidence="2" type="ORF">TKK_018656</name>
</gene>
<comment type="caution">
    <text evidence="2">The sequence shown here is derived from an EMBL/GenBank/DDBJ whole genome shotgun (WGS) entry which is preliminary data.</text>
</comment>
<evidence type="ECO:0000256" key="1">
    <source>
        <dbReference type="SAM" id="SignalP"/>
    </source>
</evidence>
<evidence type="ECO:0000313" key="2">
    <source>
        <dbReference type="EMBL" id="KAL3385585.1"/>
    </source>
</evidence>
<organism evidence="2 3">
    <name type="scientific">Trichogramma kaykai</name>
    <dbReference type="NCBI Taxonomy" id="54128"/>
    <lineage>
        <taxon>Eukaryota</taxon>
        <taxon>Metazoa</taxon>
        <taxon>Ecdysozoa</taxon>
        <taxon>Arthropoda</taxon>
        <taxon>Hexapoda</taxon>
        <taxon>Insecta</taxon>
        <taxon>Pterygota</taxon>
        <taxon>Neoptera</taxon>
        <taxon>Endopterygota</taxon>
        <taxon>Hymenoptera</taxon>
        <taxon>Apocrita</taxon>
        <taxon>Proctotrupomorpha</taxon>
        <taxon>Chalcidoidea</taxon>
        <taxon>Trichogrammatidae</taxon>
        <taxon>Trichogramma</taxon>
    </lineage>
</organism>
<protein>
    <recommendedName>
        <fullName evidence="4">Signal peptide containing protein</fullName>
    </recommendedName>
</protein>
<name>A0ABD2VXV8_9HYME</name>
<dbReference type="EMBL" id="JBJJXI010000153">
    <property type="protein sequence ID" value="KAL3385585.1"/>
    <property type="molecule type" value="Genomic_DNA"/>
</dbReference>
<evidence type="ECO:0008006" key="4">
    <source>
        <dbReference type="Google" id="ProtNLM"/>
    </source>
</evidence>
<feature type="chain" id="PRO_5044875098" description="Signal peptide containing protein" evidence="1">
    <location>
        <begin position="25"/>
        <end position="428"/>
    </location>
</feature>
<dbReference type="Proteomes" id="UP001627154">
    <property type="component" value="Unassembled WGS sequence"/>
</dbReference>
<dbReference type="AlphaFoldDB" id="A0ABD2VXV8"/>
<proteinExistence type="predicted"/>
<sequence>MLVKRASTLIVASLYFTLITTTQARLTTYLGPHYFPNDSVIYDSDSFDNASLAYAVCEKYPDGEDQACRLVLEEDSITLSCDLVLKTGQTIKDGIFGPRLEVALLRGRRAMLVWWEEVSFFEYRMRIDIASFHRNESDDSSSCRLIEAKFDLGSEYASDIVKIVDHSSHYDLIFKNGGDCRDRFCKMSVDASGRLIERPRPWASLYGTETKPMIVSIAPETSRLGYLLIEGTGRSEPQTIQIRERWPASIVRADGTKIHLKNFTHGFPSFYDPVYSTAHGKIGICTQVNTTCTCSQFDHSGRTELEVNVTLEMVTFATAMHNLPDGRKGAGFLLLITDCYLTACVTRMQRHSVWMIGNSGLKIGELSFDKLDCEFVENLADVRLWETKEGEYCASFVCYKRDYLVLGDDIGHFNLTTVCFDDDDFLKI</sequence>
<evidence type="ECO:0000313" key="3">
    <source>
        <dbReference type="Proteomes" id="UP001627154"/>
    </source>
</evidence>
<accession>A0ABD2VXV8</accession>
<reference evidence="2 3" key="1">
    <citation type="journal article" date="2024" name="bioRxiv">
        <title>A reference genome for Trichogramma kaykai: A tiny desert-dwelling parasitoid wasp with competing sex-ratio distorters.</title>
        <authorList>
            <person name="Culotta J."/>
            <person name="Lindsey A.R."/>
        </authorList>
    </citation>
    <scope>NUCLEOTIDE SEQUENCE [LARGE SCALE GENOMIC DNA]</scope>
    <source>
        <strain evidence="2 3">KSX58</strain>
    </source>
</reference>